<sequence>MSFADPQSVTIATVTTSLPRTSVEGDRSVYSSADGLIQLSADHQVTKRIRRVVRLDLSKVTADPFKPVENVKVNMAVYTVFDLPVAGYTNADALAAWVGYRTLLAASSDTVITKLLAGEN</sequence>
<organism evidence="1">
    <name type="scientific">Leviviridae sp</name>
    <dbReference type="NCBI Taxonomy" id="2027243"/>
    <lineage>
        <taxon>Viruses</taxon>
        <taxon>Riboviria</taxon>
        <taxon>Orthornavirae</taxon>
        <taxon>Lenarviricota</taxon>
        <taxon>Leviviricetes</taxon>
        <taxon>Norzivirales</taxon>
        <taxon>Fiersviridae</taxon>
    </lineage>
</organism>
<proteinExistence type="predicted"/>
<evidence type="ECO:0000313" key="1">
    <source>
        <dbReference type="EMBL" id="QDH86537.1"/>
    </source>
</evidence>
<accession>A0A514CYU5</accession>
<reference evidence="1" key="1">
    <citation type="submission" date="2019-05" db="EMBL/GenBank/DDBJ databases">
        <title>Metatranscriptomic reconstruction reveals RNA viruses with the potential to shape carbon cycling in soil.</title>
        <authorList>
            <person name="Starr E.P."/>
            <person name="Nuccio E."/>
            <person name="Pett-Ridge J."/>
            <person name="Banfield J.F."/>
            <person name="Firestone M.K."/>
        </authorList>
    </citation>
    <scope>NUCLEOTIDE SEQUENCE</scope>
    <source>
        <strain evidence="1">H2_Rhizo_Litter_8_scaffold_298</strain>
    </source>
</reference>
<protein>
    <submittedName>
        <fullName evidence="1">Uncharacterized protein</fullName>
    </submittedName>
</protein>
<name>A0A514CYU5_9VIRU</name>
<dbReference type="EMBL" id="MN032748">
    <property type="protein sequence ID" value="QDH86537.1"/>
    <property type="molecule type" value="Genomic_RNA"/>
</dbReference>
<gene>
    <name evidence="1" type="ORF">H2RhizoLitter8298_000004</name>
</gene>